<proteinExistence type="inferred from homology"/>
<dbReference type="EMBL" id="BMGI01000001">
    <property type="protein sequence ID" value="GGD25353.1"/>
    <property type="molecule type" value="Genomic_DNA"/>
</dbReference>
<feature type="domain" description="GS catalytic" evidence="10">
    <location>
        <begin position="168"/>
        <end position="508"/>
    </location>
</feature>
<feature type="domain" description="GS beta-grasp" evidence="9">
    <location>
        <begin position="60"/>
        <end position="161"/>
    </location>
</feature>
<protein>
    <submittedName>
        <fullName evidence="11">Glutamine synthetase</fullName>
    </submittedName>
</protein>
<evidence type="ECO:0000256" key="6">
    <source>
        <dbReference type="ARBA" id="ARBA00023231"/>
    </source>
</evidence>
<comment type="function">
    <text evidence="2">Catalyzes the ATP-dependent biosynthesis of glutamine from glutamate and ammonia.</text>
</comment>
<dbReference type="PANTHER" id="PTHR43785">
    <property type="entry name" value="GAMMA-GLUTAMYLPUTRESCINE SYNTHETASE"/>
    <property type="match status" value="1"/>
</dbReference>
<comment type="cofactor">
    <cofactor evidence="1">
        <name>Mg(2+)</name>
        <dbReference type="ChEBI" id="CHEBI:18420"/>
    </cofactor>
</comment>
<accession>A0ABQ1QFH3</accession>
<keyword evidence="6" id="KW-0535">Nitrogen fixation</keyword>
<comment type="caution">
    <text evidence="11">The sequence shown here is derived from an EMBL/GenBank/DDBJ whole genome shotgun (WGS) entry which is preliminary data.</text>
</comment>
<dbReference type="InterPro" id="IPR008146">
    <property type="entry name" value="Gln_synth_cat_dom"/>
</dbReference>
<dbReference type="Proteomes" id="UP000617355">
    <property type="component" value="Unassembled WGS sequence"/>
</dbReference>
<evidence type="ECO:0000256" key="8">
    <source>
        <dbReference type="RuleBase" id="RU000384"/>
    </source>
</evidence>
<keyword evidence="5" id="KW-0067">ATP-binding</keyword>
<dbReference type="PANTHER" id="PTHR43785:SF12">
    <property type="entry name" value="TYPE-1 GLUTAMINE SYNTHETASE 2"/>
    <property type="match status" value="1"/>
</dbReference>
<dbReference type="SUPFAM" id="SSF54368">
    <property type="entry name" value="Glutamine synthetase, N-terminal domain"/>
    <property type="match status" value="1"/>
</dbReference>
<gene>
    <name evidence="11" type="ORF">GCM10011358_07260</name>
</gene>
<evidence type="ECO:0000259" key="10">
    <source>
        <dbReference type="PROSITE" id="PS51987"/>
    </source>
</evidence>
<evidence type="ECO:0000259" key="9">
    <source>
        <dbReference type="PROSITE" id="PS51986"/>
    </source>
</evidence>
<dbReference type="Pfam" id="PF00120">
    <property type="entry name" value="Gln-synt_C"/>
    <property type="match status" value="1"/>
</dbReference>
<dbReference type="Gene3D" id="3.30.590.10">
    <property type="entry name" value="Glutamine synthetase/guanido kinase, catalytic domain"/>
    <property type="match status" value="1"/>
</dbReference>
<dbReference type="InterPro" id="IPR008147">
    <property type="entry name" value="Gln_synt_N"/>
</dbReference>
<evidence type="ECO:0000313" key="11">
    <source>
        <dbReference type="EMBL" id="GGD25353.1"/>
    </source>
</evidence>
<evidence type="ECO:0000256" key="2">
    <source>
        <dbReference type="ARBA" id="ARBA00003117"/>
    </source>
</evidence>
<keyword evidence="3" id="KW-0436">Ligase</keyword>
<evidence type="ECO:0000256" key="1">
    <source>
        <dbReference type="ARBA" id="ARBA00001946"/>
    </source>
</evidence>
<dbReference type="SUPFAM" id="SSF55931">
    <property type="entry name" value="Glutamine synthetase/guanido kinase"/>
    <property type="match status" value="1"/>
</dbReference>
<keyword evidence="12" id="KW-1185">Reference proteome</keyword>
<organism evidence="11 12">
    <name type="scientific">Sinisalibacter lacisalsi</name>
    <dbReference type="NCBI Taxonomy" id="1526570"/>
    <lineage>
        <taxon>Bacteria</taxon>
        <taxon>Pseudomonadati</taxon>
        <taxon>Pseudomonadota</taxon>
        <taxon>Alphaproteobacteria</taxon>
        <taxon>Rhodobacterales</taxon>
        <taxon>Roseobacteraceae</taxon>
        <taxon>Sinisalibacter</taxon>
    </lineage>
</organism>
<dbReference type="Gene3D" id="3.10.20.70">
    <property type="entry name" value="Glutamine synthetase, N-terminal domain"/>
    <property type="match status" value="1"/>
</dbReference>
<keyword evidence="4" id="KW-0547">Nucleotide-binding</keyword>
<dbReference type="PROSITE" id="PS51987">
    <property type="entry name" value="GS_CATALYTIC"/>
    <property type="match status" value="1"/>
</dbReference>
<comment type="similarity">
    <text evidence="7 8">Belongs to the glutamine synthetase family.</text>
</comment>
<evidence type="ECO:0000256" key="4">
    <source>
        <dbReference type="ARBA" id="ARBA00022741"/>
    </source>
</evidence>
<dbReference type="SMART" id="SM01230">
    <property type="entry name" value="Gln-synt_C"/>
    <property type="match status" value="1"/>
</dbReference>
<dbReference type="InterPro" id="IPR014746">
    <property type="entry name" value="Gln_synth/guanido_kin_cat_dom"/>
</dbReference>
<evidence type="ECO:0000313" key="12">
    <source>
        <dbReference type="Proteomes" id="UP000617355"/>
    </source>
</evidence>
<dbReference type="InterPro" id="IPR036651">
    <property type="entry name" value="Gln_synt_N_sf"/>
</dbReference>
<evidence type="ECO:0000256" key="5">
    <source>
        <dbReference type="ARBA" id="ARBA00022840"/>
    </source>
</evidence>
<name>A0ABQ1QFH3_9RHOB</name>
<evidence type="ECO:0000256" key="7">
    <source>
        <dbReference type="PROSITE-ProRule" id="PRU01330"/>
    </source>
</evidence>
<sequence>MAQRLAHPVSRPAPRDSLGMMHVTQADHDRIASGQLARMGLIDADWTRAAVEAVARVRAEGIETVRVVFADQHGVLRGKAVVAEALVSVFANGLAAPSTLLLKDTSHRTAFPVWSAESGIGSGPMDGAGDILLVPDPASFRPLPWSPHSAWLMCDAHFRTGAPIGFAPREVLRRATGQLADRGMELVVGLEVEFHVFHLDDPRLAHGDTTMPARAPETRALAHGYQFLTETLYDRLEPVMDRLRRASAELGLPLRSMEVEMGPSQFEFTFDPASPMAHADNMVMFRTLVKEVCAREGLHATFMCRPKVENAAASGWHIHQSLVNAEGRNLFMPEAEGALTPVAGQWIAGLLAHARESCLITTPTVNGYKRYQPFQLAPDRIQWGEDNRGAMVRALMKPGDAASRIENRVPEPAANPYYLFATQIAGGLSGISQGLTPPAKVETPYDADAERLPTSLLDAITAFEGSQMFRATFGDEFVDYLARLKRAEWDRYVATLSEWEQAEYFSLF</sequence>
<dbReference type="PROSITE" id="PS51986">
    <property type="entry name" value="GS_BETA_GRASP"/>
    <property type="match status" value="1"/>
</dbReference>
<reference evidence="12" key="1">
    <citation type="journal article" date="2019" name="Int. J. Syst. Evol. Microbiol.">
        <title>The Global Catalogue of Microorganisms (GCM) 10K type strain sequencing project: providing services to taxonomists for standard genome sequencing and annotation.</title>
        <authorList>
            <consortium name="The Broad Institute Genomics Platform"/>
            <consortium name="The Broad Institute Genome Sequencing Center for Infectious Disease"/>
            <person name="Wu L."/>
            <person name="Ma J."/>
        </authorList>
    </citation>
    <scope>NUCLEOTIDE SEQUENCE [LARGE SCALE GENOMIC DNA]</scope>
    <source>
        <strain evidence="12">CGMCC 1.12922</strain>
    </source>
</reference>
<evidence type="ECO:0000256" key="3">
    <source>
        <dbReference type="ARBA" id="ARBA00022598"/>
    </source>
</evidence>